<protein>
    <submittedName>
        <fullName evidence="1">2656_t:CDS:1</fullName>
    </submittedName>
</protein>
<reference evidence="1" key="1">
    <citation type="submission" date="2021-06" db="EMBL/GenBank/DDBJ databases">
        <authorList>
            <person name="Kallberg Y."/>
            <person name="Tangrot J."/>
            <person name="Rosling A."/>
        </authorList>
    </citation>
    <scope>NUCLEOTIDE SEQUENCE</scope>
    <source>
        <strain evidence="1">MA461A</strain>
    </source>
</reference>
<evidence type="ECO:0000313" key="1">
    <source>
        <dbReference type="EMBL" id="CAG8478025.1"/>
    </source>
</evidence>
<feature type="non-terminal residue" evidence="1">
    <location>
        <position position="1"/>
    </location>
</feature>
<dbReference type="Proteomes" id="UP000789920">
    <property type="component" value="Unassembled WGS sequence"/>
</dbReference>
<dbReference type="EMBL" id="CAJVQC010000696">
    <property type="protein sequence ID" value="CAG8478025.1"/>
    <property type="molecule type" value="Genomic_DNA"/>
</dbReference>
<sequence>SDNFINQYSTNEHYDFYGDSYEDHYIESDNLENNEPSLEEPILDVVTRWNSMYDMCERAIALKVALDSIALAERTLLSDNYYSDRNFVNIRLFRLLNSTNLHYHKFLTSFSSESAMEIAKVTAEIELEKLILGMDNKLDKIMLKLNIRSDNLHLQKIDENDLTNPPAGPRCCGSVIRKNRISS</sequence>
<name>A0ACA9KK50_9GLOM</name>
<organism evidence="1 2">
    <name type="scientific">Racocetra persica</name>
    <dbReference type="NCBI Taxonomy" id="160502"/>
    <lineage>
        <taxon>Eukaryota</taxon>
        <taxon>Fungi</taxon>
        <taxon>Fungi incertae sedis</taxon>
        <taxon>Mucoromycota</taxon>
        <taxon>Glomeromycotina</taxon>
        <taxon>Glomeromycetes</taxon>
        <taxon>Diversisporales</taxon>
        <taxon>Gigasporaceae</taxon>
        <taxon>Racocetra</taxon>
    </lineage>
</organism>
<accession>A0ACA9KK50</accession>
<keyword evidence="2" id="KW-1185">Reference proteome</keyword>
<comment type="caution">
    <text evidence="1">The sequence shown here is derived from an EMBL/GenBank/DDBJ whole genome shotgun (WGS) entry which is preliminary data.</text>
</comment>
<proteinExistence type="predicted"/>
<gene>
    <name evidence="1" type="ORF">RPERSI_LOCUS860</name>
</gene>
<evidence type="ECO:0000313" key="2">
    <source>
        <dbReference type="Proteomes" id="UP000789920"/>
    </source>
</evidence>